<protein>
    <submittedName>
        <fullName evidence="2">Uncharacterized protein</fullName>
    </submittedName>
</protein>
<evidence type="ECO:0000313" key="2">
    <source>
        <dbReference type="EMBL" id="MBC1491095.1"/>
    </source>
</evidence>
<evidence type="ECO:0000313" key="3">
    <source>
        <dbReference type="Proteomes" id="UP000533953"/>
    </source>
</evidence>
<sequence>MIYKLNRHAGKTKVYQTEAVIDTSICALEDAILPVSDCSTSFAPQLNDVGQNGIRKTLCMPLDMNSSYHYMKFGEMNGVRILGRDEGDQAPIFMPSWRQKNYQFTINQCNIIL</sequence>
<reference evidence="2 3" key="1">
    <citation type="submission" date="2020-03" db="EMBL/GenBank/DDBJ databases">
        <title>Soil Listeria distribution.</title>
        <authorList>
            <person name="Liao J."/>
            <person name="Wiedmann M."/>
        </authorList>
    </citation>
    <scope>NUCLEOTIDE SEQUENCE [LARGE SCALE GENOMIC DNA]</scope>
    <source>
        <strain evidence="2 3">FSL L7-1547</strain>
    </source>
</reference>
<proteinExistence type="predicted"/>
<evidence type="ECO:0000313" key="1">
    <source>
        <dbReference type="EMBL" id="MBC1490990.1"/>
    </source>
</evidence>
<dbReference type="RefSeq" id="WP_185416903.1">
    <property type="nucleotide sequence ID" value="NZ_JAASTX010000004.1"/>
</dbReference>
<dbReference type="EMBL" id="JAASTX010000004">
    <property type="protein sequence ID" value="MBC1491095.1"/>
    <property type="molecule type" value="Genomic_DNA"/>
</dbReference>
<dbReference type="EMBL" id="JAASTX010000004">
    <property type="protein sequence ID" value="MBC1490990.1"/>
    <property type="molecule type" value="Genomic_DNA"/>
</dbReference>
<dbReference type="Proteomes" id="UP000533953">
    <property type="component" value="Unassembled WGS sequence"/>
</dbReference>
<organism evidence="2 3">
    <name type="scientific">Listeria booriae</name>
    <dbReference type="NCBI Taxonomy" id="1552123"/>
    <lineage>
        <taxon>Bacteria</taxon>
        <taxon>Bacillati</taxon>
        <taxon>Bacillota</taxon>
        <taxon>Bacilli</taxon>
        <taxon>Bacillales</taxon>
        <taxon>Listeriaceae</taxon>
        <taxon>Listeria</taxon>
    </lineage>
</organism>
<dbReference type="AlphaFoldDB" id="A0A7X0XBD1"/>
<accession>A0A7X0XBD1</accession>
<comment type="caution">
    <text evidence="2">The sequence shown here is derived from an EMBL/GenBank/DDBJ whole genome shotgun (WGS) entry which is preliminary data.</text>
</comment>
<name>A0A7X0XBD1_9LIST</name>
<gene>
    <name evidence="1" type="ORF">HCI99_04045</name>
    <name evidence="2" type="ORF">HCI99_04590</name>
</gene>